<evidence type="ECO:0000313" key="15">
    <source>
        <dbReference type="EMBL" id="TMI82271.1"/>
    </source>
</evidence>
<evidence type="ECO:0000256" key="7">
    <source>
        <dbReference type="ARBA" id="ARBA00022793"/>
    </source>
</evidence>
<dbReference type="PANTHER" id="PTHR43078">
    <property type="entry name" value="UDP-GLUCURONIC ACID DECARBOXYLASE-RELATED"/>
    <property type="match status" value="1"/>
</dbReference>
<feature type="domain" description="NAD(P)-binding" evidence="14">
    <location>
        <begin position="14"/>
        <end position="323"/>
    </location>
</feature>
<comment type="subcellular location">
    <subcellularLocation>
        <location evidence="2">Golgi apparatus</location>
        <location evidence="2">Golgi stack membrane</location>
        <topology evidence="2">Single-pass type II membrane protein</topology>
    </subcellularLocation>
</comment>
<comment type="similarity">
    <text evidence="4">Belongs to the NAD(P)-dependent epimerase/dehydratase family. UDP-glucuronic acid decarboxylase subfamily.</text>
</comment>
<keyword evidence="13" id="KW-0456">Lyase</keyword>
<dbReference type="GO" id="GO:0048040">
    <property type="term" value="F:UDP-glucuronate decarboxylase activity"/>
    <property type="evidence" value="ECO:0007669"/>
    <property type="project" value="UniProtKB-EC"/>
</dbReference>
<evidence type="ECO:0000256" key="2">
    <source>
        <dbReference type="ARBA" id="ARBA00004447"/>
    </source>
</evidence>
<keyword evidence="12" id="KW-0472">Membrane</keyword>
<evidence type="ECO:0000256" key="10">
    <source>
        <dbReference type="ARBA" id="ARBA00023027"/>
    </source>
</evidence>
<reference evidence="15 16" key="1">
    <citation type="journal article" date="2019" name="Nat. Microbiol.">
        <title>Mediterranean grassland soil C-N compound turnover is dependent on rainfall and depth, and is mediated by genomically divergent microorganisms.</title>
        <authorList>
            <person name="Diamond S."/>
            <person name="Andeer P.F."/>
            <person name="Li Z."/>
            <person name="Crits-Christoph A."/>
            <person name="Burstein D."/>
            <person name="Anantharaman K."/>
            <person name="Lane K.R."/>
            <person name="Thomas B.C."/>
            <person name="Pan C."/>
            <person name="Northen T.R."/>
            <person name="Banfield J.F."/>
        </authorList>
    </citation>
    <scope>NUCLEOTIDE SEQUENCE [LARGE SCALE GENOMIC DNA]</scope>
    <source>
        <strain evidence="15">NP_7</strain>
    </source>
</reference>
<dbReference type="InterPro" id="IPR016040">
    <property type="entry name" value="NAD(P)-bd_dom"/>
</dbReference>
<proteinExistence type="inferred from homology"/>
<dbReference type="GO" id="GO:0033320">
    <property type="term" value="P:UDP-D-xylose biosynthetic process"/>
    <property type="evidence" value="ECO:0007669"/>
    <property type="project" value="UniProtKB-UniPathway"/>
</dbReference>
<dbReference type="Proteomes" id="UP000320048">
    <property type="component" value="Unassembled WGS sequence"/>
</dbReference>
<dbReference type="InterPro" id="IPR044516">
    <property type="entry name" value="UXS-like"/>
</dbReference>
<dbReference type="UniPathway" id="UPA00796">
    <property type="reaction ID" value="UER00771"/>
</dbReference>
<comment type="pathway">
    <text evidence="3">Nucleotide-sugar biosynthesis; UDP-alpha-D-xylose biosynthesis; UDP-alpha-D-xylose from UDP-alpha-D-glucuronate: step 1/1.</text>
</comment>
<evidence type="ECO:0000259" key="14">
    <source>
        <dbReference type="Pfam" id="PF16363"/>
    </source>
</evidence>
<evidence type="ECO:0000256" key="12">
    <source>
        <dbReference type="ARBA" id="ARBA00023136"/>
    </source>
</evidence>
<evidence type="ECO:0000256" key="9">
    <source>
        <dbReference type="ARBA" id="ARBA00022989"/>
    </source>
</evidence>
<dbReference type="Pfam" id="PF16363">
    <property type="entry name" value="GDP_Man_Dehyd"/>
    <property type="match status" value="1"/>
</dbReference>
<comment type="caution">
    <text evidence="15">The sequence shown here is derived from an EMBL/GenBank/DDBJ whole genome shotgun (WGS) entry which is preliminary data.</text>
</comment>
<keyword evidence="11" id="KW-0333">Golgi apparatus</keyword>
<gene>
    <name evidence="15" type="ORF">E6H04_05055</name>
</gene>
<evidence type="ECO:0000256" key="8">
    <source>
        <dbReference type="ARBA" id="ARBA00022968"/>
    </source>
</evidence>
<organism evidence="15 16">
    <name type="scientific">Candidatus Segetimicrobium genomatis</name>
    <dbReference type="NCBI Taxonomy" id="2569760"/>
    <lineage>
        <taxon>Bacteria</taxon>
        <taxon>Bacillati</taxon>
        <taxon>Candidatus Sysuimicrobiota</taxon>
        <taxon>Candidatus Sysuimicrobiia</taxon>
        <taxon>Candidatus Sysuimicrobiales</taxon>
        <taxon>Candidatus Segetimicrobiaceae</taxon>
        <taxon>Candidatus Segetimicrobium</taxon>
    </lineage>
</organism>
<evidence type="ECO:0000256" key="1">
    <source>
        <dbReference type="ARBA" id="ARBA00001911"/>
    </source>
</evidence>
<evidence type="ECO:0000313" key="16">
    <source>
        <dbReference type="Proteomes" id="UP000320048"/>
    </source>
</evidence>
<protein>
    <recommendedName>
        <fullName evidence="5">UDP-glucuronate decarboxylase</fullName>
        <ecNumber evidence="5">4.1.1.35</ecNumber>
    </recommendedName>
</protein>
<evidence type="ECO:0000256" key="11">
    <source>
        <dbReference type="ARBA" id="ARBA00023034"/>
    </source>
</evidence>
<name>A0A537JFG1_9BACT</name>
<dbReference type="GO" id="GO:0005737">
    <property type="term" value="C:cytoplasm"/>
    <property type="evidence" value="ECO:0007669"/>
    <property type="project" value="TreeGrafter"/>
</dbReference>
<keyword evidence="6" id="KW-0812">Transmembrane</keyword>
<comment type="cofactor">
    <cofactor evidence="1">
        <name>NAD(+)</name>
        <dbReference type="ChEBI" id="CHEBI:57540"/>
    </cofactor>
</comment>
<evidence type="ECO:0000256" key="5">
    <source>
        <dbReference type="ARBA" id="ARBA00012290"/>
    </source>
</evidence>
<keyword evidence="8" id="KW-0735">Signal-anchor</keyword>
<keyword evidence="10" id="KW-0520">NAD</keyword>
<dbReference type="EC" id="4.1.1.35" evidence="5"/>
<accession>A0A537JFG1</accession>
<dbReference type="Gene3D" id="3.40.50.720">
    <property type="entry name" value="NAD(P)-binding Rossmann-like Domain"/>
    <property type="match status" value="1"/>
</dbReference>
<sequence>MTTDRRGGKRTKALITGGAGFIGSHLAEILLDRKVAVVALDDLSTGHSDNIRHLLDRPGFRFVRGSILAPSVVDQAMDGCDHVYHLAGAVGVKLIFDEPVRTIETNVGGTSIVLDAAARHRATLFLASTSEVYGHNVDGAARAFRETDDIILGRSIRWGYASSKALDEYLARAYHVERGLPVVIGRFFNTVGPRQSGAYGMAVPRFVQQALAGTPITVHGDGSQVRSFTWVKDVVRAAVALMSHPDAVGGTFNIGSDDAVSIGDLAARVKALTGSSSPIVHVPYEDVYGADFEDARYRVADISKLEATIGYRPTLTLDAILQEVIAYFREFARGERR</sequence>
<dbReference type="GO" id="GO:0042732">
    <property type="term" value="P:D-xylose metabolic process"/>
    <property type="evidence" value="ECO:0007669"/>
    <property type="project" value="InterPro"/>
</dbReference>
<evidence type="ECO:0000256" key="6">
    <source>
        <dbReference type="ARBA" id="ARBA00022692"/>
    </source>
</evidence>
<keyword evidence="7" id="KW-0210">Decarboxylase</keyword>
<evidence type="ECO:0000256" key="3">
    <source>
        <dbReference type="ARBA" id="ARBA00005100"/>
    </source>
</evidence>
<dbReference type="AlphaFoldDB" id="A0A537JFG1"/>
<evidence type="ECO:0000256" key="13">
    <source>
        <dbReference type="ARBA" id="ARBA00023239"/>
    </source>
</evidence>
<dbReference type="GO" id="GO:0070403">
    <property type="term" value="F:NAD+ binding"/>
    <property type="evidence" value="ECO:0007669"/>
    <property type="project" value="InterPro"/>
</dbReference>
<dbReference type="InterPro" id="IPR036291">
    <property type="entry name" value="NAD(P)-bd_dom_sf"/>
</dbReference>
<dbReference type="SUPFAM" id="SSF51735">
    <property type="entry name" value="NAD(P)-binding Rossmann-fold domains"/>
    <property type="match status" value="1"/>
</dbReference>
<dbReference type="EMBL" id="VBAO01000134">
    <property type="protein sequence ID" value="TMI82271.1"/>
    <property type="molecule type" value="Genomic_DNA"/>
</dbReference>
<dbReference type="PANTHER" id="PTHR43078:SF6">
    <property type="entry name" value="UDP-GLUCURONIC ACID DECARBOXYLASE 1"/>
    <property type="match status" value="1"/>
</dbReference>
<evidence type="ECO:0000256" key="4">
    <source>
        <dbReference type="ARBA" id="ARBA00007505"/>
    </source>
</evidence>
<keyword evidence="9" id="KW-1133">Transmembrane helix</keyword>
<dbReference type="PRINTS" id="PR01713">
    <property type="entry name" value="NUCEPIMERASE"/>
</dbReference>